<feature type="compositionally biased region" description="Low complexity" evidence="8">
    <location>
        <begin position="37"/>
        <end position="51"/>
    </location>
</feature>
<proteinExistence type="inferred from homology"/>
<evidence type="ECO:0000256" key="5">
    <source>
        <dbReference type="ARBA" id="ARBA00022984"/>
    </source>
</evidence>
<keyword evidence="11" id="KW-0645">Protease</keyword>
<feature type="signal peptide" evidence="9">
    <location>
        <begin position="1"/>
        <end position="26"/>
    </location>
</feature>
<keyword evidence="6" id="KW-0961">Cell wall biogenesis/degradation</keyword>
<dbReference type="Pfam" id="PF00768">
    <property type="entry name" value="Peptidase_S11"/>
    <property type="match status" value="1"/>
</dbReference>
<evidence type="ECO:0000259" key="10">
    <source>
        <dbReference type="Pfam" id="PF00768"/>
    </source>
</evidence>
<keyword evidence="2 9" id="KW-0732">Signal</keyword>
<dbReference type="SUPFAM" id="SSF56601">
    <property type="entry name" value="beta-lactamase/transpeptidase-like"/>
    <property type="match status" value="1"/>
</dbReference>
<reference evidence="12" key="1">
    <citation type="journal article" date="2019" name="Int. J. Syst. Evol. Microbiol.">
        <title>The Global Catalogue of Microorganisms (GCM) 10K type strain sequencing project: providing services to taxonomists for standard genome sequencing and annotation.</title>
        <authorList>
            <consortium name="The Broad Institute Genomics Platform"/>
            <consortium name="The Broad Institute Genome Sequencing Center for Infectious Disease"/>
            <person name="Wu L."/>
            <person name="Ma J."/>
        </authorList>
    </citation>
    <scope>NUCLEOTIDE SEQUENCE [LARGE SCALE GENOMIC DNA]</scope>
    <source>
        <strain evidence="12">LMG 29894</strain>
    </source>
</reference>
<dbReference type="InterPro" id="IPR018044">
    <property type="entry name" value="Peptidase_S11"/>
</dbReference>
<keyword evidence="3 11" id="KW-0378">Hydrolase</keyword>
<evidence type="ECO:0000256" key="2">
    <source>
        <dbReference type="ARBA" id="ARBA00022729"/>
    </source>
</evidence>
<feature type="chain" id="PRO_5047106638" evidence="9">
    <location>
        <begin position="27"/>
        <end position="358"/>
    </location>
</feature>
<evidence type="ECO:0000256" key="8">
    <source>
        <dbReference type="SAM" id="MobiDB-lite"/>
    </source>
</evidence>
<dbReference type="PANTHER" id="PTHR21581">
    <property type="entry name" value="D-ALANYL-D-ALANINE CARBOXYPEPTIDASE"/>
    <property type="match status" value="1"/>
</dbReference>
<keyword evidence="11" id="KW-0121">Carboxypeptidase</keyword>
<dbReference type="EC" id="3.4.-.-" evidence="11"/>
<dbReference type="InterPro" id="IPR012338">
    <property type="entry name" value="Beta-lactam/transpept-like"/>
</dbReference>
<dbReference type="InterPro" id="IPR001967">
    <property type="entry name" value="Peptidase_S11_N"/>
</dbReference>
<organism evidence="11 12">
    <name type="scientific">Chitinimonas lacunae</name>
    <dbReference type="NCBI Taxonomy" id="1963018"/>
    <lineage>
        <taxon>Bacteria</taxon>
        <taxon>Pseudomonadati</taxon>
        <taxon>Pseudomonadota</taxon>
        <taxon>Betaproteobacteria</taxon>
        <taxon>Neisseriales</taxon>
        <taxon>Chitinibacteraceae</taxon>
        <taxon>Chitinimonas</taxon>
    </lineage>
</organism>
<keyword evidence="4" id="KW-0133">Cell shape</keyword>
<evidence type="ECO:0000256" key="9">
    <source>
        <dbReference type="SAM" id="SignalP"/>
    </source>
</evidence>
<feature type="domain" description="Peptidase S11 D-alanyl-D-alanine carboxypeptidase A N-terminal" evidence="10">
    <location>
        <begin position="107"/>
        <end position="330"/>
    </location>
</feature>
<evidence type="ECO:0000256" key="1">
    <source>
        <dbReference type="ARBA" id="ARBA00007164"/>
    </source>
</evidence>
<dbReference type="PROSITE" id="PS51257">
    <property type="entry name" value="PROKAR_LIPOPROTEIN"/>
    <property type="match status" value="1"/>
</dbReference>
<accession>A0ABV8MMJ9</accession>
<comment type="caution">
    <text evidence="11">The sequence shown here is derived from an EMBL/GenBank/DDBJ whole genome shotgun (WGS) entry which is preliminary data.</text>
</comment>
<name>A0ABV8MMJ9_9NEIS</name>
<keyword evidence="5" id="KW-0573">Peptidoglycan synthesis</keyword>
<dbReference type="GO" id="GO:0004180">
    <property type="term" value="F:carboxypeptidase activity"/>
    <property type="evidence" value="ECO:0007669"/>
    <property type="project" value="UniProtKB-KW"/>
</dbReference>
<evidence type="ECO:0000256" key="6">
    <source>
        <dbReference type="ARBA" id="ARBA00023316"/>
    </source>
</evidence>
<dbReference type="Proteomes" id="UP001595791">
    <property type="component" value="Unassembled WGS sequence"/>
</dbReference>
<evidence type="ECO:0000313" key="11">
    <source>
        <dbReference type="EMBL" id="MFC4158056.1"/>
    </source>
</evidence>
<dbReference type="Gene3D" id="3.40.710.10">
    <property type="entry name" value="DD-peptidase/beta-lactamase superfamily"/>
    <property type="match status" value="1"/>
</dbReference>
<evidence type="ECO:0000313" key="12">
    <source>
        <dbReference type="Proteomes" id="UP001595791"/>
    </source>
</evidence>
<evidence type="ECO:0000256" key="4">
    <source>
        <dbReference type="ARBA" id="ARBA00022960"/>
    </source>
</evidence>
<gene>
    <name evidence="11" type="ORF">ACFOW7_01670</name>
</gene>
<feature type="region of interest" description="Disordered" evidence="8">
    <location>
        <begin position="32"/>
        <end position="54"/>
    </location>
</feature>
<evidence type="ECO:0000256" key="3">
    <source>
        <dbReference type="ARBA" id="ARBA00022801"/>
    </source>
</evidence>
<dbReference type="EMBL" id="JBHSBU010000001">
    <property type="protein sequence ID" value="MFC4158056.1"/>
    <property type="molecule type" value="Genomic_DNA"/>
</dbReference>
<evidence type="ECO:0000256" key="7">
    <source>
        <dbReference type="RuleBase" id="RU004016"/>
    </source>
</evidence>
<sequence>MKFGFSALLVGLVSCALIMVPMEAEAGGKVRAKSAKTAKSAGSAVKGKSARTPSKKVQVSFKRLSAKQRLQISRKSQHGMMLAKRGPVGARVTRVASLPSTLDSDLALYSSAALVVNEVSGERIYEKNAQSVQPIASITKLMTAMVVLDMHLPLDELVQITDYDVDTLKYSGSRLLVGTTLTRGEMLHLALMSSENRAAHALARTAPGGLETFVARMNRTAQSLGMRNTHFVDPTGLNSGNVSTPEDLVRLVQAAHHYPEIRSYSTSDGYTFVSSMNGREYTFHNTNPLVKAQNWDIGVSKTGFISEAGKCLVMQAVINDSPVIMVLLASRTKTSRIEDARGIKRWLETSPGAKLRAG</sequence>
<dbReference type="PANTHER" id="PTHR21581:SF26">
    <property type="entry name" value="D-ALANYL-D-ALANINE ENDOPEPTIDASE"/>
    <property type="match status" value="1"/>
</dbReference>
<protein>
    <submittedName>
        <fullName evidence="11">D-alanyl-D-alanine carboxypeptidase family protein</fullName>
        <ecNumber evidence="11">3.4.-.-</ecNumber>
    </submittedName>
</protein>
<keyword evidence="12" id="KW-1185">Reference proteome</keyword>
<dbReference type="PRINTS" id="PR00725">
    <property type="entry name" value="DADACBPTASE1"/>
</dbReference>
<comment type="similarity">
    <text evidence="1 7">Belongs to the peptidase S11 family.</text>
</comment>
<dbReference type="RefSeq" id="WP_378160332.1">
    <property type="nucleotide sequence ID" value="NZ_JBHSBU010000001.1"/>
</dbReference>